<sequence>MKKQQQSVTSLPRSPEDERRTRMIKYLIVMGIRIVCLIAVFFVLQWWWAVALCAAGAIVLPYIAVIIANQTMNTGVAGPERPGAIQVYRMPPAGFTPPPADGGRDDDERTAS</sequence>
<evidence type="ECO:0000313" key="3">
    <source>
        <dbReference type="EMBL" id="ARJ05341.1"/>
    </source>
</evidence>
<dbReference type="RefSeq" id="WP_085019479.1">
    <property type="nucleotide sequence ID" value="NZ_BMHD01000001.1"/>
</dbReference>
<proteinExistence type="predicted"/>
<organism evidence="3 4">
    <name type="scientific">Cnuibacter physcomitrellae</name>
    <dbReference type="NCBI Taxonomy" id="1619308"/>
    <lineage>
        <taxon>Bacteria</taxon>
        <taxon>Bacillati</taxon>
        <taxon>Actinomycetota</taxon>
        <taxon>Actinomycetes</taxon>
        <taxon>Micrococcales</taxon>
        <taxon>Microbacteriaceae</taxon>
        <taxon>Cnuibacter</taxon>
    </lineage>
</organism>
<dbReference type="KEGG" id="cphy:B5808_09005"/>
<accession>A0A1X9LN20</accession>
<keyword evidence="4" id="KW-1185">Reference proteome</keyword>
<keyword evidence="2" id="KW-0472">Membrane</keyword>
<name>A0A1X9LN20_9MICO</name>
<feature type="compositionally biased region" description="Basic and acidic residues" evidence="1">
    <location>
        <begin position="102"/>
        <end position="112"/>
    </location>
</feature>
<dbReference type="InterPro" id="IPR021449">
    <property type="entry name" value="DUF3099"/>
</dbReference>
<protein>
    <submittedName>
        <fullName evidence="3">Uncharacterized protein</fullName>
    </submittedName>
</protein>
<feature type="transmembrane region" description="Helical" evidence="2">
    <location>
        <begin position="23"/>
        <end position="42"/>
    </location>
</feature>
<dbReference type="AlphaFoldDB" id="A0A1X9LN20"/>
<dbReference type="Pfam" id="PF11298">
    <property type="entry name" value="DUF3099"/>
    <property type="match status" value="1"/>
</dbReference>
<keyword evidence="2" id="KW-0812">Transmembrane</keyword>
<dbReference type="EMBL" id="CP020715">
    <property type="protein sequence ID" value="ARJ05341.1"/>
    <property type="molecule type" value="Genomic_DNA"/>
</dbReference>
<dbReference type="STRING" id="1619308.B5808_09005"/>
<feature type="region of interest" description="Disordered" evidence="1">
    <location>
        <begin position="92"/>
        <end position="112"/>
    </location>
</feature>
<dbReference type="Proteomes" id="UP000192775">
    <property type="component" value="Chromosome"/>
</dbReference>
<reference evidence="3 4" key="1">
    <citation type="submission" date="2017-04" db="EMBL/GenBank/DDBJ databases">
        <authorList>
            <person name="Afonso C.L."/>
            <person name="Miller P.J."/>
            <person name="Scott M.A."/>
            <person name="Spackman E."/>
            <person name="Goraichik I."/>
            <person name="Dimitrov K.M."/>
            <person name="Suarez D.L."/>
            <person name="Swayne D.E."/>
        </authorList>
    </citation>
    <scope>NUCLEOTIDE SEQUENCE [LARGE SCALE GENOMIC DNA]</scope>
    <source>
        <strain evidence="4">XA(T)</strain>
    </source>
</reference>
<feature type="transmembrane region" description="Helical" evidence="2">
    <location>
        <begin position="48"/>
        <end position="68"/>
    </location>
</feature>
<evidence type="ECO:0000256" key="2">
    <source>
        <dbReference type="SAM" id="Phobius"/>
    </source>
</evidence>
<evidence type="ECO:0000256" key="1">
    <source>
        <dbReference type="SAM" id="MobiDB-lite"/>
    </source>
</evidence>
<keyword evidence="2" id="KW-1133">Transmembrane helix</keyword>
<gene>
    <name evidence="3" type="ORF">B5808_09005</name>
</gene>
<evidence type="ECO:0000313" key="4">
    <source>
        <dbReference type="Proteomes" id="UP000192775"/>
    </source>
</evidence>